<evidence type="ECO:0000313" key="2">
    <source>
        <dbReference type="Proteomes" id="UP000625711"/>
    </source>
</evidence>
<dbReference type="Proteomes" id="UP000625711">
    <property type="component" value="Unassembled WGS sequence"/>
</dbReference>
<sequence>MPRPTASPSVACLINEYYERNRQSIEKIASQLCPRPLEPPPEAHLSLRLVRIMGRSRIDVILIYLIAAERGVLVLELGLIRLCTGHIDRIGTYAVPV</sequence>
<accession>A0A834HQS9</accession>
<gene>
    <name evidence="1" type="ORF">GWI33_021275</name>
</gene>
<reference evidence="1" key="1">
    <citation type="submission" date="2020-08" db="EMBL/GenBank/DDBJ databases">
        <title>Genome sequencing and assembly of the red palm weevil Rhynchophorus ferrugineus.</title>
        <authorList>
            <person name="Dias G.B."/>
            <person name="Bergman C.M."/>
            <person name="Manee M."/>
        </authorList>
    </citation>
    <scope>NUCLEOTIDE SEQUENCE</scope>
    <source>
        <strain evidence="1">AA-2017</strain>
        <tissue evidence="1">Whole larva</tissue>
    </source>
</reference>
<protein>
    <submittedName>
        <fullName evidence="1">Uncharacterized protein</fullName>
    </submittedName>
</protein>
<dbReference type="AlphaFoldDB" id="A0A834HQS9"/>
<dbReference type="EMBL" id="JAACXV010014634">
    <property type="protein sequence ID" value="KAF7265282.1"/>
    <property type="molecule type" value="Genomic_DNA"/>
</dbReference>
<proteinExistence type="predicted"/>
<keyword evidence="2" id="KW-1185">Reference proteome</keyword>
<comment type="caution">
    <text evidence="1">The sequence shown here is derived from an EMBL/GenBank/DDBJ whole genome shotgun (WGS) entry which is preliminary data.</text>
</comment>
<evidence type="ECO:0000313" key="1">
    <source>
        <dbReference type="EMBL" id="KAF7265282.1"/>
    </source>
</evidence>
<name>A0A834HQS9_RHYFE</name>
<organism evidence="1 2">
    <name type="scientific">Rhynchophorus ferrugineus</name>
    <name type="common">Red palm weevil</name>
    <name type="synonym">Curculio ferrugineus</name>
    <dbReference type="NCBI Taxonomy" id="354439"/>
    <lineage>
        <taxon>Eukaryota</taxon>
        <taxon>Metazoa</taxon>
        <taxon>Ecdysozoa</taxon>
        <taxon>Arthropoda</taxon>
        <taxon>Hexapoda</taxon>
        <taxon>Insecta</taxon>
        <taxon>Pterygota</taxon>
        <taxon>Neoptera</taxon>
        <taxon>Endopterygota</taxon>
        <taxon>Coleoptera</taxon>
        <taxon>Polyphaga</taxon>
        <taxon>Cucujiformia</taxon>
        <taxon>Curculionidae</taxon>
        <taxon>Dryophthorinae</taxon>
        <taxon>Rhynchophorus</taxon>
    </lineage>
</organism>